<feature type="compositionally biased region" description="Polar residues" evidence="1">
    <location>
        <begin position="80"/>
        <end position="95"/>
    </location>
</feature>
<gene>
    <name evidence="2" type="ORF">CPB84DRAFT_1676030</name>
</gene>
<protein>
    <submittedName>
        <fullName evidence="2">Uncharacterized protein</fullName>
    </submittedName>
</protein>
<evidence type="ECO:0000313" key="3">
    <source>
        <dbReference type="Proteomes" id="UP000724874"/>
    </source>
</evidence>
<evidence type="ECO:0000256" key="1">
    <source>
        <dbReference type="SAM" id="MobiDB-lite"/>
    </source>
</evidence>
<keyword evidence="3" id="KW-1185">Reference proteome</keyword>
<reference evidence="2" key="1">
    <citation type="submission" date="2020-11" db="EMBL/GenBank/DDBJ databases">
        <authorList>
            <consortium name="DOE Joint Genome Institute"/>
            <person name="Ahrendt S."/>
            <person name="Riley R."/>
            <person name="Andreopoulos W."/>
            <person name="LaButti K."/>
            <person name="Pangilinan J."/>
            <person name="Ruiz-duenas F.J."/>
            <person name="Barrasa J.M."/>
            <person name="Sanchez-Garcia M."/>
            <person name="Camarero S."/>
            <person name="Miyauchi S."/>
            <person name="Serrano A."/>
            <person name="Linde D."/>
            <person name="Babiker R."/>
            <person name="Drula E."/>
            <person name="Ayuso-Fernandez I."/>
            <person name="Pacheco R."/>
            <person name="Padilla G."/>
            <person name="Ferreira P."/>
            <person name="Barriuso J."/>
            <person name="Kellner H."/>
            <person name="Castanera R."/>
            <person name="Alfaro M."/>
            <person name="Ramirez L."/>
            <person name="Pisabarro A.G."/>
            <person name="Kuo A."/>
            <person name="Tritt A."/>
            <person name="Lipzen A."/>
            <person name="He G."/>
            <person name="Yan M."/>
            <person name="Ng V."/>
            <person name="Cullen D."/>
            <person name="Martin F."/>
            <person name="Rosso M.-N."/>
            <person name="Henrissat B."/>
            <person name="Hibbett D."/>
            <person name="Martinez A.T."/>
            <person name="Grigoriev I.V."/>
        </authorList>
    </citation>
    <scope>NUCLEOTIDE SEQUENCE</scope>
    <source>
        <strain evidence="2">AH 44721</strain>
    </source>
</reference>
<sequence length="555" mass="59514">MPGQPASGYYGQPPIGRPISRGPSPIPPSVAYGAPPHGVGAIGQGYQVPYGAPPIARPISRGPSPAPGAGFIGSHGRSPSIGTTSPSIGATTTAGGFQIEKRSKSPNPYGRPSTTQPEPGMYRDEMVYREHVSALISAKDRQIAVSGRIPVDPAQLSLFFRAKTGITYSLDFPVDLGYTTPPAFEVLVQACRPRPRQSSDYDGYGDREALSYPPSLPLTASLEVANYPILDAVKSSLFPDLPPGQYLTAVRDGLDVIQHGSYISTSYPEQLRKDQRAATLVVTLPVRYRGGSIIVQDVNGREEKFQGSGGKGGDIDWMAFRSDCSFAVEPVLNGCMMTISYGIYVKPFGPANPVNDTLITPTDSFFDLLSPILNMSRGQSVAFYLNYDYNADPAEVTANTLIPQLKGADALLYDAFKFHKLSPELHWSAGGFIWAADQTLEYFEDGVAQASNLMKNVNIGPKVPFGSVNAARGTVPPVRGAFGSYPDPNYSAAEVDAIRSKVQASGGVPLAEANVTLLTDYKNPQPTVGRERVFFISNGELEKLVVNVLLVVYIP</sequence>
<feature type="region of interest" description="Disordered" evidence="1">
    <location>
        <begin position="1"/>
        <end position="35"/>
    </location>
</feature>
<feature type="region of interest" description="Disordered" evidence="1">
    <location>
        <begin position="55"/>
        <end position="122"/>
    </location>
</feature>
<dbReference type="AlphaFoldDB" id="A0A9P5NQX7"/>
<feature type="compositionally biased region" description="Low complexity" evidence="1">
    <location>
        <begin position="13"/>
        <end position="23"/>
    </location>
</feature>
<accession>A0A9P5NQX7</accession>
<organism evidence="2 3">
    <name type="scientific">Gymnopilus junonius</name>
    <name type="common">Spectacular rustgill mushroom</name>
    <name type="synonym">Gymnopilus spectabilis subsp. junonius</name>
    <dbReference type="NCBI Taxonomy" id="109634"/>
    <lineage>
        <taxon>Eukaryota</taxon>
        <taxon>Fungi</taxon>
        <taxon>Dikarya</taxon>
        <taxon>Basidiomycota</taxon>
        <taxon>Agaricomycotina</taxon>
        <taxon>Agaricomycetes</taxon>
        <taxon>Agaricomycetidae</taxon>
        <taxon>Agaricales</taxon>
        <taxon>Agaricineae</taxon>
        <taxon>Hymenogastraceae</taxon>
        <taxon>Gymnopilus</taxon>
    </lineage>
</organism>
<comment type="caution">
    <text evidence="2">The sequence shown here is derived from an EMBL/GenBank/DDBJ whole genome shotgun (WGS) entry which is preliminary data.</text>
</comment>
<name>A0A9P5NQX7_GYMJU</name>
<proteinExistence type="predicted"/>
<evidence type="ECO:0000313" key="2">
    <source>
        <dbReference type="EMBL" id="KAF8905930.1"/>
    </source>
</evidence>
<dbReference type="OrthoDB" id="3166447at2759"/>
<dbReference type="EMBL" id="JADNYJ010000020">
    <property type="protein sequence ID" value="KAF8905930.1"/>
    <property type="molecule type" value="Genomic_DNA"/>
</dbReference>
<dbReference type="Proteomes" id="UP000724874">
    <property type="component" value="Unassembled WGS sequence"/>
</dbReference>